<gene>
    <name evidence="3" type="ORF">SLEP1_g9566</name>
</gene>
<dbReference type="Proteomes" id="UP001054252">
    <property type="component" value="Unassembled WGS sequence"/>
</dbReference>
<dbReference type="InterPro" id="IPR000477">
    <property type="entry name" value="RT_dom"/>
</dbReference>
<evidence type="ECO:0000313" key="3">
    <source>
        <dbReference type="EMBL" id="GKU96316.1"/>
    </source>
</evidence>
<dbReference type="Pfam" id="PF00078">
    <property type="entry name" value="RVT_1"/>
    <property type="match status" value="1"/>
</dbReference>
<accession>A0AAV5IDR6</accession>
<dbReference type="CDD" id="cd00590">
    <property type="entry name" value="RRM_SF"/>
    <property type="match status" value="1"/>
</dbReference>
<protein>
    <recommendedName>
        <fullName evidence="2">Reverse transcriptase domain-containing protein</fullName>
    </recommendedName>
</protein>
<feature type="compositionally biased region" description="Basic and acidic residues" evidence="1">
    <location>
        <begin position="466"/>
        <end position="478"/>
    </location>
</feature>
<dbReference type="SUPFAM" id="SSF54928">
    <property type="entry name" value="RNA-binding domain, RBD"/>
    <property type="match status" value="1"/>
</dbReference>
<dbReference type="CDD" id="cd01650">
    <property type="entry name" value="RT_nLTR_like"/>
    <property type="match status" value="1"/>
</dbReference>
<comment type="caution">
    <text evidence="3">The sequence shown here is derived from an EMBL/GenBank/DDBJ whole genome shotgun (WGS) entry which is preliminary data.</text>
</comment>
<feature type="region of interest" description="Disordered" evidence="1">
    <location>
        <begin position="466"/>
        <end position="485"/>
    </location>
</feature>
<feature type="domain" description="Reverse transcriptase" evidence="2">
    <location>
        <begin position="654"/>
        <end position="748"/>
    </location>
</feature>
<dbReference type="AlphaFoldDB" id="A0AAV5IDR6"/>
<proteinExistence type="predicted"/>
<evidence type="ECO:0000259" key="2">
    <source>
        <dbReference type="Pfam" id="PF00078"/>
    </source>
</evidence>
<evidence type="ECO:0000256" key="1">
    <source>
        <dbReference type="SAM" id="MobiDB-lite"/>
    </source>
</evidence>
<reference evidence="3 4" key="1">
    <citation type="journal article" date="2021" name="Commun. Biol.">
        <title>The genome of Shorea leprosula (Dipterocarpaceae) highlights the ecological relevance of drought in aseasonal tropical rainforests.</title>
        <authorList>
            <person name="Ng K.K.S."/>
            <person name="Kobayashi M.J."/>
            <person name="Fawcett J.A."/>
            <person name="Hatakeyama M."/>
            <person name="Paape T."/>
            <person name="Ng C.H."/>
            <person name="Ang C.C."/>
            <person name="Tnah L.H."/>
            <person name="Lee C.T."/>
            <person name="Nishiyama T."/>
            <person name="Sese J."/>
            <person name="O'Brien M.J."/>
            <person name="Copetti D."/>
            <person name="Mohd Noor M.I."/>
            <person name="Ong R.C."/>
            <person name="Putra M."/>
            <person name="Sireger I.Z."/>
            <person name="Indrioko S."/>
            <person name="Kosugi Y."/>
            <person name="Izuno A."/>
            <person name="Isagi Y."/>
            <person name="Lee S.L."/>
            <person name="Shimizu K.K."/>
        </authorList>
    </citation>
    <scope>NUCLEOTIDE SEQUENCE [LARGE SCALE GENOMIC DNA]</scope>
    <source>
        <strain evidence="3">214</strain>
    </source>
</reference>
<organism evidence="3 4">
    <name type="scientific">Rubroshorea leprosula</name>
    <dbReference type="NCBI Taxonomy" id="152421"/>
    <lineage>
        <taxon>Eukaryota</taxon>
        <taxon>Viridiplantae</taxon>
        <taxon>Streptophyta</taxon>
        <taxon>Embryophyta</taxon>
        <taxon>Tracheophyta</taxon>
        <taxon>Spermatophyta</taxon>
        <taxon>Magnoliopsida</taxon>
        <taxon>eudicotyledons</taxon>
        <taxon>Gunneridae</taxon>
        <taxon>Pentapetalae</taxon>
        <taxon>rosids</taxon>
        <taxon>malvids</taxon>
        <taxon>Malvales</taxon>
        <taxon>Dipterocarpaceae</taxon>
        <taxon>Rubroshorea</taxon>
    </lineage>
</organism>
<sequence>MQSRKRKRSARRTAQSLGYGSHRWQDRGLQDQQHQREGSRISRGAWRQNFGGYDLNLLKQAAPFYFTNFPDNWRYEEMWNTFHKFDRVYAIYAPNRRDRTGKWFGFVRFLEVKDEGELREKAQSKQLTPNMLRSYADVLKGTRRKVLPAKPHRSTWQQRTAEKQWTGLEFTVNKEDTAWLDGCYVGTTRSIELIPTMQEKLYMEGYFACTVKPMGGRLMLLSSEDKEELKDLVEMQQIGLASDVETRNKMEVDELINCKDFEIPVEIGERDAVDPQQVAFIQKNEDMEARRALEDVESTNCADFESLPNAGNDVRVAVGPLEIALVQDLSKKEDMDSDSGEIKEWMRLHDGRTLKTTRKRRKKARSCTEVYQNSRAVHISKDKMKRRGRPSSGHSIPTFLPCAEVHVAGESIDDSDIRNCHRGIQEKKQERDGERIWDFAKKIGATTSGSEEELIRKINELEARDKEARDKEAKDKATEATTGGERCKDWGPKPFRFYDAWWESNDLKDLLTQAWTSVKVQGWKGRKRRNKINCIQVKGQQLTEVDEVKEGVANYFEDMFKDEGWERPTLDGIHFNKISQVESCMLSTKFSEEEIYKAVWDCDSSKALGPDGFNFKFFKEMWEVIKQDIIGFADEFYTNGKLVKGFNASFVVLIPKTSNPQKIEDFRPISLIGSMYKIIAKLLANRIRLVMGSVIGVQQTAFVKDRLLVDGVLVANEVIDEPKRRRKSSFILKLDFEKVFDKVSWSYLNYMLKNGVW</sequence>
<dbReference type="PANTHER" id="PTHR19446">
    <property type="entry name" value="REVERSE TRANSCRIPTASES"/>
    <property type="match status" value="1"/>
</dbReference>
<feature type="compositionally biased region" description="Basic residues" evidence="1">
    <location>
        <begin position="1"/>
        <end position="11"/>
    </location>
</feature>
<keyword evidence="4" id="KW-1185">Reference proteome</keyword>
<dbReference type="InterPro" id="IPR035979">
    <property type="entry name" value="RBD_domain_sf"/>
</dbReference>
<evidence type="ECO:0000313" key="4">
    <source>
        <dbReference type="Proteomes" id="UP001054252"/>
    </source>
</evidence>
<feature type="compositionally biased region" description="Basic and acidic residues" evidence="1">
    <location>
        <begin position="23"/>
        <end position="40"/>
    </location>
</feature>
<dbReference type="EMBL" id="BPVZ01000010">
    <property type="protein sequence ID" value="GKU96316.1"/>
    <property type="molecule type" value="Genomic_DNA"/>
</dbReference>
<name>A0AAV5IDR6_9ROSI</name>
<dbReference type="GO" id="GO:0003676">
    <property type="term" value="F:nucleic acid binding"/>
    <property type="evidence" value="ECO:0007669"/>
    <property type="project" value="InterPro"/>
</dbReference>
<feature type="region of interest" description="Disordered" evidence="1">
    <location>
        <begin position="1"/>
        <end position="41"/>
    </location>
</feature>